<protein>
    <submittedName>
        <fullName evidence="2">Uncharacterized protein</fullName>
    </submittedName>
</protein>
<evidence type="ECO:0000313" key="3">
    <source>
        <dbReference type="Proteomes" id="UP000665025"/>
    </source>
</evidence>
<dbReference type="RefSeq" id="WP_209051704.1">
    <property type="nucleotide sequence ID" value="NZ_CP072425.1"/>
</dbReference>
<organism evidence="2 3">
    <name type="scientific">Pseudoalteromonas viridis</name>
    <dbReference type="NCBI Taxonomy" id="339617"/>
    <lineage>
        <taxon>Bacteria</taxon>
        <taxon>Pseudomonadati</taxon>
        <taxon>Pseudomonadota</taxon>
        <taxon>Gammaproteobacteria</taxon>
        <taxon>Alteromonadales</taxon>
        <taxon>Pseudoalteromonadaceae</taxon>
        <taxon>Pseudoalteromonas</taxon>
    </lineage>
</organism>
<dbReference type="Proteomes" id="UP000665025">
    <property type="component" value="Chromosome 1"/>
</dbReference>
<evidence type="ECO:0000313" key="2">
    <source>
        <dbReference type="EMBL" id="QTL34686.1"/>
    </source>
</evidence>
<feature type="compositionally biased region" description="Basic and acidic residues" evidence="1">
    <location>
        <begin position="433"/>
        <end position="443"/>
    </location>
</feature>
<feature type="region of interest" description="Disordered" evidence="1">
    <location>
        <begin position="410"/>
        <end position="443"/>
    </location>
</feature>
<dbReference type="EMBL" id="CP072425">
    <property type="protein sequence ID" value="QTL34686.1"/>
    <property type="molecule type" value="Genomic_DNA"/>
</dbReference>
<evidence type="ECO:0000256" key="1">
    <source>
        <dbReference type="SAM" id="MobiDB-lite"/>
    </source>
</evidence>
<gene>
    <name evidence="2" type="ORF">J5X90_14230</name>
</gene>
<accession>A0ABX7V1E1</accession>
<name>A0ABX7V1E1_9GAMM</name>
<proteinExistence type="predicted"/>
<keyword evidence="3" id="KW-1185">Reference proteome</keyword>
<reference evidence="2 3" key="1">
    <citation type="submission" date="2021-03" db="EMBL/GenBank/DDBJ databases">
        <title>Complete Genome of Pseudoalteromonas viridis Strain BBR56, a new biocontrol bacterial candidate.</title>
        <authorList>
            <person name="Handayani D.P."/>
            <person name="Isnansetyo A."/>
            <person name="Istiqomah I."/>
            <person name="Jumina J."/>
        </authorList>
    </citation>
    <scope>NUCLEOTIDE SEQUENCE [LARGE SCALE GENOMIC DNA]</scope>
    <source>
        <strain evidence="2 3">BBR56</strain>
    </source>
</reference>
<sequence>MTENVEQNKKMNPIAVAISTFTHAIRDAEEVIKFYVPVAARMHNKRVDELKKKGEEAKALSEKDDLQSQVLGSKCYLEVVRSFERLSNSNVPETIKKALFLNLFSSFDAFIGDLISCLFNSNPELYKGLGKQICVSDILSFENFDELKEKVLSDEIETIRRKSYVEQFSDLERLFAIPLTKFKNWPDFVELSQRRNLLMHCNGVVSEQYLRVCKREGYNFKKEVTIGQELTLGTEYMEMSFDLMVEVAVKLGQTLWRKAQPSELEQADDHLSDTIYDYLHEKEYKKAICLGEFSMSLPKVSSDLMSKINIINLVIAYKMSGENEKSQSVLKSIDWTASINDFKLASAVLSDDFDSAKELMLKIKGDGEMITESSYHNFPLFSEFRESEQFLTGYKEVFGYSFASELIRKSEGKESDGDENSTGLTDETISEEDLVKDAEVESA</sequence>